<dbReference type="InterPro" id="IPR036390">
    <property type="entry name" value="WH_DNA-bd_sf"/>
</dbReference>
<organism evidence="6 7">
    <name type="scientific">Allohahella marinimesophila</name>
    <dbReference type="NCBI Taxonomy" id="1054972"/>
    <lineage>
        <taxon>Bacteria</taxon>
        <taxon>Pseudomonadati</taxon>
        <taxon>Pseudomonadota</taxon>
        <taxon>Gammaproteobacteria</taxon>
        <taxon>Oceanospirillales</taxon>
        <taxon>Hahellaceae</taxon>
        <taxon>Allohahella</taxon>
    </lineage>
</organism>
<evidence type="ECO:0000256" key="2">
    <source>
        <dbReference type="ARBA" id="ARBA00023015"/>
    </source>
</evidence>
<proteinExistence type="inferred from homology"/>
<keyword evidence="4" id="KW-0804">Transcription</keyword>
<evidence type="ECO:0000256" key="1">
    <source>
        <dbReference type="ARBA" id="ARBA00009437"/>
    </source>
</evidence>
<dbReference type="PROSITE" id="PS50931">
    <property type="entry name" value="HTH_LYSR"/>
    <property type="match status" value="1"/>
</dbReference>
<dbReference type="PANTHER" id="PTHR30537:SF35">
    <property type="entry name" value="TRANSCRIPTIONAL REGULATORY PROTEIN"/>
    <property type="match status" value="1"/>
</dbReference>
<dbReference type="Proteomes" id="UP001501337">
    <property type="component" value="Unassembled WGS sequence"/>
</dbReference>
<sequence length="299" mass="33251">MERLSRVEFFLEIVRHKSFTGAANALGTSGSALSKQMQNLEAQLGVKLLNRTTRHVSLTEAGAIYYERARQALEDLAEAERQIQDLGAAPQGSLKISAPMSFGRRHLVKPFAAFAARYPEVHLQIDFDDRHVDLVSEGYDVAIRIASLADSTLVARRLADCPIMLCASPSYLQQHGRPETPEDLAGHRHIIYSRHGLQSDWLFEHKDGRQGSVYRHAHMLANSAEMMSTAVAEGIGIGLLPIFAAAQQLKAGTMEQILADYKTIPDRGIYAMYPQNRYLSAKVRLLIDELLTVGQTLPW</sequence>
<dbReference type="EMBL" id="BAABBO010000001">
    <property type="protein sequence ID" value="GAA3947032.1"/>
    <property type="molecule type" value="Genomic_DNA"/>
</dbReference>
<evidence type="ECO:0000313" key="7">
    <source>
        <dbReference type="Proteomes" id="UP001501337"/>
    </source>
</evidence>
<evidence type="ECO:0000256" key="4">
    <source>
        <dbReference type="ARBA" id="ARBA00023163"/>
    </source>
</evidence>
<evidence type="ECO:0000259" key="5">
    <source>
        <dbReference type="PROSITE" id="PS50931"/>
    </source>
</evidence>
<evidence type="ECO:0000313" key="6">
    <source>
        <dbReference type="EMBL" id="GAA3947032.1"/>
    </source>
</evidence>
<accession>A0ABP7NK94</accession>
<dbReference type="Gene3D" id="1.10.10.10">
    <property type="entry name" value="Winged helix-like DNA-binding domain superfamily/Winged helix DNA-binding domain"/>
    <property type="match status" value="1"/>
</dbReference>
<protein>
    <submittedName>
        <fullName evidence="6">LysR family transcriptional regulator</fullName>
    </submittedName>
</protein>
<comment type="similarity">
    <text evidence="1">Belongs to the LysR transcriptional regulatory family.</text>
</comment>
<keyword evidence="2" id="KW-0805">Transcription regulation</keyword>
<dbReference type="CDD" id="cd08422">
    <property type="entry name" value="PBP2_CrgA_like"/>
    <property type="match status" value="1"/>
</dbReference>
<name>A0ABP7NK94_9GAMM</name>
<dbReference type="InterPro" id="IPR058163">
    <property type="entry name" value="LysR-type_TF_proteobact-type"/>
</dbReference>
<reference evidence="7" key="1">
    <citation type="journal article" date="2019" name="Int. J. Syst. Evol. Microbiol.">
        <title>The Global Catalogue of Microorganisms (GCM) 10K type strain sequencing project: providing services to taxonomists for standard genome sequencing and annotation.</title>
        <authorList>
            <consortium name="The Broad Institute Genomics Platform"/>
            <consortium name="The Broad Institute Genome Sequencing Center for Infectious Disease"/>
            <person name="Wu L."/>
            <person name="Ma J."/>
        </authorList>
    </citation>
    <scope>NUCLEOTIDE SEQUENCE [LARGE SCALE GENOMIC DNA]</scope>
    <source>
        <strain evidence="7">JCM 17555</strain>
    </source>
</reference>
<dbReference type="PANTHER" id="PTHR30537">
    <property type="entry name" value="HTH-TYPE TRANSCRIPTIONAL REGULATOR"/>
    <property type="match status" value="1"/>
</dbReference>
<dbReference type="SUPFAM" id="SSF53850">
    <property type="entry name" value="Periplasmic binding protein-like II"/>
    <property type="match status" value="1"/>
</dbReference>
<comment type="caution">
    <text evidence="6">The sequence shown here is derived from an EMBL/GenBank/DDBJ whole genome shotgun (WGS) entry which is preliminary data.</text>
</comment>
<feature type="domain" description="HTH lysR-type" evidence="5">
    <location>
        <begin position="1"/>
        <end position="59"/>
    </location>
</feature>
<gene>
    <name evidence="6" type="ORF">GCM10022278_02760</name>
</gene>
<dbReference type="RefSeq" id="WP_344802517.1">
    <property type="nucleotide sequence ID" value="NZ_BAABBO010000001.1"/>
</dbReference>
<dbReference type="Pfam" id="PF00126">
    <property type="entry name" value="HTH_1"/>
    <property type="match status" value="1"/>
</dbReference>
<dbReference type="SUPFAM" id="SSF46785">
    <property type="entry name" value="Winged helix' DNA-binding domain"/>
    <property type="match status" value="1"/>
</dbReference>
<dbReference type="InterPro" id="IPR000847">
    <property type="entry name" value="LysR_HTH_N"/>
</dbReference>
<keyword evidence="7" id="KW-1185">Reference proteome</keyword>
<dbReference type="InterPro" id="IPR036388">
    <property type="entry name" value="WH-like_DNA-bd_sf"/>
</dbReference>
<dbReference type="InterPro" id="IPR005119">
    <property type="entry name" value="LysR_subst-bd"/>
</dbReference>
<keyword evidence="3" id="KW-0238">DNA-binding</keyword>
<evidence type="ECO:0000256" key="3">
    <source>
        <dbReference type="ARBA" id="ARBA00023125"/>
    </source>
</evidence>
<dbReference type="Pfam" id="PF03466">
    <property type="entry name" value="LysR_substrate"/>
    <property type="match status" value="1"/>
</dbReference>
<dbReference type="Gene3D" id="3.40.190.290">
    <property type="match status" value="1"/>
</dbReference>